<organism evidence="2 3">
    <name type="scientific">Dactylosporangium sucinum</name>
    <dbReference type="NCBI Taxonomy" id="1424081"/>
    <lineage>
        <taxon>Bacteria</taxon>
        <taxon>Bacillati</taxon>
        <taxon>Actinomycetota</taxon>
        <taxon>Actinomycetes</taxon>
        <taxon>Micromonosporales</taxon>
        <taxon>Micromonosporaceae</taxon>
        <taxon>Dactylosporangium</taxon>
    </lineage>
</organism>
<dbReference type="RefSeq" id="WP_190252160.1">
    <property type="nucleotide sequence ID" value="NZ_BMPI01000023.1"/>
</dbReference>
<protein>
    <submittedName>
        <fullName evidence="2">Short-chain dehydrogenase</fullName>
    </submittedName>
</protein>
<dbReference type="InterPro" id="IPR036291">
    <property type="entry name" value="NAD(P)-bd_dom_sf"/>
</dbReference>
<evidence type="ECO:0000313" key="2">
    <source>
        <dbReference type="EMBL" id="GGM41029.1"/>
    </source>
</evidence>
<evidence type="ECO:0000256" key="1">
    <source>
        <dbReference type="ARBA" id="ARBA00006484"/>
    </source>
</evidence>
<reference evidence="2" key="1">
    <citation type="journal article" date="2014" name="Int. J. Syst. Evol. Microbiol.">
        <title>Complete genome sequence of Corynebacterium casei LMG S-19264T (=DSM 44701T), isolated from a smear-ripened cheese.</title>
        <authorList>
            <consortium name="US DOE Joint Genome Institute (JGI-PGF)"/>
            <person name="Walter F."/>
            <person name="Albersmeier A."/>
            <person name="Kalinowski J."/>
            <person name="Ruckert C."/>
        </authorList>
    </citation>
    <scope>NUCLEOTIDE SEQUENCE</scope>
    <source>
        <strain evidence="2">JCM 19831</strain>
    </source>
</reference>
<dbReference type="PRINTS" id="PR00081">
    <property type="entry name" value="GDHRDH"/>
</dbReference>
<dbReference type="InterPro" id="IPR002347">
    <property type="entry name" value="SDR_fam"/>
</dbReference>
<dbReference type="Proteomes" id="UP000642070">
    <property type="component" value="Unassembled WGS sequence"/>
</dbReference>
<keyword evidence="3" id="KW-1185">Reference proteome</keyword>
<proteinExistence type="inferred from homology"/>
<accession>A0A917WY59</accession>
<dbReference type="EMBL" id="BMPI01000023">
    <property type="protein sequence ID" value="GGM41029.1"/>
    <property type="molecule type" value="Genomic_DNA"/>
</dbReference>
<sequence length="256" mass="25823">MTLLRGKTVVVTGAGHGLGRAYAFACAAAGARVVVNDVDAEAAAAVAAEVGGVAEPGSVGDWSVAERLVATACRRYHGIHGLIANAGVTRLAAPWDLGEADLRRIAEVNVLGTQFCATHAMRAMVRQGAGGSIVTVVSGARFGIPGMSAYGASKGAVAAMTAGWALDGAPHGIRVNAVSPLALTDMAAVDARPDRPVLGPPEDVAPVVVALLSDATRGVTGRIVRYDGSELSVYGPEGPRRLGAARDAGTIAALLR</sequence>
<dbReference type="PANTHER" id="PTHR42760">
    <property type="entry name" value="SHORT-CHAIN DEHYDROGENASES/REDUCTASES FAMILY MEMBER"/>
    <property type="match status" value="1"/>
</dbReference>
<dbReference type="CDD" id="cd05233">
    <property type="entry name" value="SDR_c"/>
    <property type="match status" value="1"/>
</dbReference>
<evidence type="ECO:0000313" key="3">
    <source>
        <dbReference type="Proteomes" id="UP000642070"/>
    </source>
</evidence>
<dbReference type="InterPro" id="IPR020904">
    <property type="entry name" value="Sc_DH/Rdtase_CS"/>
</dbReference>
<comment type="caution">
    <text evidence="2">The sequence shown here is derived from an EMBL/GenBank/DDBJ whole genome shotgun (WGS) entry which is preliminary data.</text>
</comment>
<gene>
    <name evidence="2" type="ORF">GCM10007977_048060</name>
</gene>
<dbReference type="Pfam" id="PF00106">
    <property type="entry name" value="adh_short"/>
    <property type="match status" value="1"/>
</dbReference>
<name>A0A917WY59_9ACTN</name>
<dbReference type="GO" id="GO:0016616">
    <property type="term" value="F:oxidoreductase activity, acting on the CH-OH group of donors, NAD or NADP as acceptor"/>
    <property type="evidence" value="ECO:0007669"/>
    <property type="project" value="TreeGrafter"/>
</dbReference>
<dbReference type="PROSITE" id="PS00061">
    <property type="entry name" value="ADH_SHORT"/>
    <property type="match status" value="1"/>
</dbReference>
<dbReference type="Gene3D" id="3.40.50.720">
    <property type="entry name" value="NAD(P)-binding Rossmann-like Domain"/>
    <property type="match status" value="1"/>
</dbReference>
<reference evidence="2" key="2">
    <citation type="submission" date="2020-09" db="EMBL/GenBank/DDBJ databases">
        <authorList>
            <person name="Sun Q."/>
            <person name="Ohkuma M."/>
        </authorList>
    </citation>
    <scope>NUCLEOTIDE SEQUENCE</scope>
    <source>
        <strain evidence="2">JCM 19831</strain>
    </source>
</reference>
<comment type="similarity">
    <text evidence="1">Belongs to the short-chain dehydrogenases/reductases (SDR) family.</text>
</comment>
<dbReference type="SUPFAM" id="SSF51735">
    <property type="entry name" value="NAD(P)-binding Rossmann-fold domains"/>
    <property type="match status" value="1"/>
</dbReference>
<dbReference type="AlphaFoldDB" id="A0A917WY59"/>